<evidence type="ECO:0000313" key="3">
    <source>
        <dbReference type="Proteomes" id="UP000232883"/>
    </source>
</evidence>
<dbReference type="GO" id="GO:0015074">
    <property type="term" value="P:DNA integration"/>
    <property type="evidence" value="ECO:0007669"/>
    <property type="project" value="InterPro"/>
</dbReference>
<dbReference type="Proteomes" id="UP000232883">
    <property type="component" value="Chromosome"/>
</dbReference>
<sequence>MKNELVYQQNFTTVEMTKQALFEYIEVWYNGIGHPASTEAFGAWLPFTPVNTVKGKFNMLLKFLSSIL</sequence>
<name>A0A2K8Z7D5_9BACT</name>
<dbReference type="Pfam" id="PF13333">
    <property type="entry name" value="rve_2"/>
    <property type="match status" value="1"/>
</dbReference>
<evidence type="ECO:0000313" key="2">
    <source>
        <dbReference type="EMBL" id="AUD05785.1"/>
    </source>
</evidence>
<protein>
    <recommendedName>
        <fullName evidence="1">Integrase catalytic domain-containing protein</fullName>
    </recommendedName>
</protein>
<evidence type="ECO:0000259" key="1">
    <source>
        <dbReference type="Pfam" id="PF13333"/>
    </source>
</evidence>
<gene>
    <name evidence="2" type="ORF">CWM47_30440</name>
</gene>
<accession>A0A2K8Z7D5</accession>
<feature type="domain" description="Integrase catalytic" evidence="1">
    <location>
        <begin position="2"/>
        <end position="30"/>
    </location>
</feature>
<dbReference type="EMBL" id="CP025096">
    <property type="protein sequence ID" value="AUD05785.1"/>
    <property type="molecule type" value="Genomic_DNA"/>
</dbReference>
<organism evidence="2 3">
    <name type="scientific">Spirosoma pollinicola</name>
    <dbReference type="NCBI Taxonomy" id="2057025"/>
    <lineage>
        <taxon>Bacteria</taxon>
        <taxon>Pseudomonadati</taxon>
        <taxon>Bacteroidota</taxon>
        <taxon>Cytophagia</taxon>
        <taxon>Cytophagales</taxon>
        <taxon>Cytophagaceae</taxon>
        <taxon>Spirosoma</taxon>
    </lineage>
</organism>
<reference evidence="2 3" key="1">
    <citation type="submission" date="2017-11" db="EMBL/GenBank/DDBJ databases">
        <title>Taxonomic description and genome sequences of Spirosoma HA7 sp. nov., isolated from pollen microhabitat of Corylus avellana.</title>
        <authorList>
            <person name="Ambika Manirajan B."/>
            <person name="Suarez C."/>
            <person name="Ratering S."/>
            <person name="Geissler-Plaum R."/>
            <person name="Cardinale M."/>
            <person name="Sylvia S."/>
        </authorList>
    </citation>
    <scope>NUCLEOTIDE SEQUENCE [LARGE SCALE GENOMIC DNA]</scope>
    <source>
        <strain evidence="2 3">HA7</strain>
    </source>
</reference>
<dbReference type="KEGG" id="spir:CWM47_30440"/>
<keyword evidence="3" id="KW-1185">Reference proteome</keyword>
<proteinExistence type="predicted"/>
<dbReference type="AlphaFoldDB" id="A0A2K8Z7D5"/>
<dbReference type="InterPro" id="IPR001584">
    <property type="entry name" value="Integrase_cat-core"/>
</dbReference>